<accession>A0ABP4LZQ7</accession>
<evidence type="ECO:0000259" key="1">
    <source>
        <dbReference type="Pfam" id="PF00144"/>
    </source>
</evidence>
<dbReference type="Gene3D" id="3.40.710.10">
    <property type="entry name" value="DD-peptidase/beta-lactamase superfamily"/>
    <property type="match status" value="1"/>
</dbReference>
<reference evidence="3" key="1">
    <citation type="journal article" date="2019" name="Int. J. Syst. Evol. Microbiol.">
        <title>The Global Catalogue of Microorganisms (GCM) 10K type strain sequencing project: providing services to taxonomists for standard genome sequencing and annotation.</title>
        <authorList>
            <consortium name="The Broad Institute Genomics Platform"/>
            <consortium name="The Broad Institute Genome Sequencing Center for Infectious Disease"/>
            <person name="Wu L."/>
            <person name="Ma J."/>
        </authorList>
    </citation>
    <scope>NUCLEOTIDE SEQUENCE [LARGE SCALE GENOMIC DNA]</scope>
    <source>
        <strain evidence="3">JCM 14303</strain>
    </source>
</reference>
<dbReference type="EMBL" id="BAAANC010000002">
    <property type="protein sequence ID" value="GAA1534156.1"/>
    <property type="molecule type" value="Genomic_DNA"/>
</dbReference>
<dbReference type="PANTHER" id="PTHR43319">
    <property type="entry name" value="BETA-LACTAMASE-RELATED"/>
    <property type="match status" value="1"/>
</dbReference>
<feature type="domain" description="Beta-lactamase-related" evidence="1">
    <location>
        <begin position="9"/>
        <end position="347"/>
    </location>
</feature>
<dbReference type="Proteomes" id="UP001500363">
    <property type="component" value="Unassembled WGS sequence"/>
</dbReference>
<organism evidence="2 3">
    <name type="scientific">Kribbella lupini</name>
    <dbReference type="NCBI Taxonomy" id="291602"/>
    <lineage>
        <taxon>Bacteria</taxon>
        <taxon>Bacillati</taxon>
        <taxon>Actinomycetota</taxon>
        <taxon>Actinomycetes</taxon>
        <taxon>Propionibacteriales</taxon>
        <taxon>Kribbellaceae</taxon>
        <taxon>Kribbella</taxon>
    </lineage>
</organism>
<dbReference type="GO" id="GO:0016787">
    <property type="term" value="F:hydrolase activity"/>
    <property type="evidence" value="ECO:0007669"/>
    <property type="project" value="UniProtKB-KW"/>
</dbReference>
<name>A0ABP4LZQ7_9ACTN</name>
<gene>
    <name evidence="2" type="ORF">GCM10009741_40670</name>
</gene>
<dbReference type="InterPro" id="IPR052907">
    <property type="entry name" value="Beta-lactamase/esterase"/>
</dbReference>
<protein>
    <submittedName>
        <fullName evidence="2">Serine hydrolase domain-containing protein</fullName>
    </submittedName>
</protein>
<dbReference type="PANTHER" id="PTHR43319:SF3">
    <property type="entry name" value="BETA-LACTAMASE-RELATED DOMAIN-CONTAINING PROTEIN"/>
    <property type="match status" value="1"/>
</dbReference>
<sequence length="360" mass="37749">MSSSLQQTVQRTIDGLVASGAETGVQVAVYRYGELMVDAVAGVAKAGRPMRADTPIYSGSTGKGVTSTLANVLVARGVLRYDEPVAELWPEFAVHGKGRATLRHVLTHSAGVPAIPATTTPADLTDWEAMTATIAASEPWWEPGTRTAYHAQTFGFLVGELVRRATGRSLGDVLRDELTGPLGIEDEVYFGVPPEALDRVARLDGPEIPESTDERLAPAAVIPCASTMNRPDVLSADVPSAATASARGIAKVYAALLGPVDGVRLIPEEQLREIIGPAFRGVDEVYGNPAVWALGYAYGRLGATAEQAATTFGMPGMGGSAAWADHRTGVAFAVTKNRFDPRQADAATGLGNLVAAWPEG</sequence>
<keyword evidence="3" id="KW-1185">Reference proteome</keyword>
<dbReference type="RefSeq" id="WP_344176201.1">
    <property type="nucleotide sequence ID" value="NZ_BAAANC010000002.1"/>
</dbReference>
<keyword evidence="2" id="KW-0378">Hydrolase</keyword>
<proteinExistence type="predicted"/>
<dbReference type="InterPro" id="IPR012338">
    <property type="entry name" value="Beta-lactam/transpept-like"/>
</dbReference>
<evidence type="ECO:0000313" key="3">
    <source>
        <dbReference type="Proteomes" id="UP001500363"/>
    </source>
</evidence>
<comment type="caution">
    <text evidence="2">The sequence shown here is derived from an EMBL/GenBank/DDBJ whole genome shotgun (WGS) entry which is preliminary data.</text>
</comment>
<dbReference type="SUPFAM" id="SSF56601">
    <property type="entry name" value="beta-lactamase/transpeptidase-like"/>
    <property type="match status" value="1"/>
</dbReference>
<evidence type="ECO:0000313" key="2">
    <source>
        <dbReference type="EMBL" id="GAA1534156.1"/>
    </source>
</evidence>
<dbReference type="Pfam" id="PF00144">
    <property type="entry name" value="Beta-lactamase"/>
    <property type="match status" value="1"/>
</dbReference>
<dbReference type="InterPro" id="IPR001466">
    <property type="entry name" value="Beta-lactam-related"/>
</dbReference>